<evidence type="ECO:0000313" key="3">
    <source>
        <dbReference type="Proteomes" id="UP000054988"/>
    </source>
</evidence>
<protein>
    <recommendedName>
        <fullName evidence="4">Ndc10 domain-containing protein</fullName>
    </recommendedName>
</protein>
<evidence type="ECO:0000313" key="2">
    <source>
        <dbReference type="EMBL" id="KTB33777.1"/>
    </source>
</evidence>
<organism evidence="2 3">
    <name type="scientific">Moniliophthora roreri</name>
    <name type="common">Frosty pod rot fungus</name>
    <name type="synonym">Monilia roreri</name>
    <dbReference type="NCBI Taxonomy" id="221103"/>
    <lineage>
        <taxon>Eukaryota</taxon>
        <taxon>Fungi</taxon>
        <taxon>Dikarya</taxon>
        <taxon>Basidiomycota</taxon>
        <taxon>Agaricomycotina</taxon>
        <taxon>Agaricomycetes</taxon>
        <taxon>Agaricomycetidae</taxon>
        <taxon>Agaricales</taxon>
        <taxon>Marasmiineae</taxon>
        <taxon>Marasmiaceae</taxon>
        <taxon>Moniliophthora</taxon>
    </lineage>
</organism>
<sequence>MSYNTHNDIILKIHEDNNIHILKVTYASRVQGAFNARQWAASELATMAIGGWNPVHQRDLALDGFLKLLLNLHCILLQDLAVMHATHPNFPIYQFAPFNSPEFLRFAEESQMTLAQAEEEARMQLQELVPDIVIWVKGFIESETAHNCSCQAEMQREIQDACSALHTVTQTLTVNLALKQKRNVDVRNLSAAQPLPTTGTLSKSLKRRQMQPSTTVPEPHEDEQPATSPPP</sequence>
<proteinExistence type="predicted"/>
<dbReference type="Proteomes" id="UP000054988">
    <property type="component" value="Unassembled WGS sequence"/>
</dbReference>
<dbReference type="AlphaFoldDB" id="A0A0W0FC00"/>
<dbReference type="InterPro" id="IPR038279">
    <property type="entry name" value="Ndc10_dom2_sf"/>
</dbReference>
<reference evidence="2 3" key="1">
    <citation type="submission" date="2015-12" db="EMBL/GenBank/DDBJ databases">
        <title>Draft genome sequence of Moniliophthora roreri, the causal agent of frosty pod rot of cacao.</title>
        <authorList>
            <person name="Aime M.C."/>
            <person name="Diaz-Valderrama J.R."/>
            <person name="Kijpornyongpan T."/>
            <person name="Phillips-Mora W."/>
        </authorList>
    </citation>
    <scope>NUCLEOTIDE SEQUENCE [LARGE SCALE GENOMIC DNA]</scope>
    <source>
        <strain evidence="2 3">MCA 2952</strain>
    </source>
</reference>
<name>A0A0W0FC00_MONRR</name>
<dbReference type="GO" id="GO:0003677">
    <property type="term" value="F:DNA binding"/>
    <property type="evidence" value="ECO:0007669"/>
    <property type="project" value="InterPro"/>
</dbReference>
<feature type="region of interest" description="Disordered" evidence="1">
    <location>
        <begin position="189"/>
        <end position="231"/>
    </location>
</feature>
<evidence type="ECO:0000256" key="1">
    <source>
        <dbReference type="SAM" id="MobiDB-lite"/>
    </source>
</evidence>
<dbReference type="EMBL" id="LATX01002135">
    <property type="protein sequence ID" value="KTB33777.1"/>
    <property type="molecule type" value="Genomic_DNA"/>
</dbReference>
<evidence type="ECO:0008006" key="4">
    <source>
        <dbReference type="Google" id="ProtNLM"/>
    </source>
</evidence>
<gene>
    <name evidence="2" type="ORF">WG66_13631</name>
</gene>
<dbReference type="Gene3D" id="1.10.443.20">
    <property type="entry name" value="Centromere DNA-binding protein complex CBF3 subunit, domain 2"/>
    <property type="match status" value="1"/>
</dbReference>
<comment type="caution">
    <text evidence="2">The sequence shown here is derived from an EMBL/GenBank/DDBJ whole genome shotgun (WGS) entry which is preliminary data.</text>
</comment>
<accession>A0A0W0FC00</accession>